<evidence type="ECO:0000256" key="7">
    <source>
        <dbReference type="ARBA" id="ARBA00022801"/>
    </source>
</evidence>
<keyword evidence="6" id="KW-0479">Metal-binding</keyword>
<dbReference type="RefSeq" id="WP_176008724.1">
    <property type="nucleotide sequence ID" value="NZ_CP041372.2"/>
</dbReference>
<evidence type="ECO:0000256" key="1">
    <source>
        <dbReference type="ARBA" id="ARBA00000553"/>
    </source>
</evidence>
<dbReference type="SUPFAM" id="SSF64438">
    <property type="entry name" value="CNF1/YfiH-like putative cysteine hydrolases"/>
    <property type="match status" value="1"/>
</dbReference>
<reference evidence="14" key="1">
    <citation type="submission" date="2019-07" db="EMBL/GenBank/DDBJ databases">
        <title>Bacillus alkalisoli sp. nov. isolated from saline soil.</title>
        <authorList>
            <person name="Sun J.-Q."/>
            <person name="Xu L."/>
        </authorList>
    </citation>
    <scope>NUCLEOTIDE SEQUENCE [LARGE SCALE GENOMIC DNA]</scope>
    <source>
        <strain evidence="14">M4U3P1</strain>
    </source>
</reference>
<evidence type="ECO:0000256" key="5">
    <source>
        <dbReference type="ARBA" id="ARBA00022679"/>
    </source>
</evidence>
<comment type="function">
    <text evidence="3">Purine nucleoside enzyme that catalyzes the phosphorolysis of adenosine and inosine nucleosides, yielding D-ribose 1-phosphate and the respective free bases, adenine and hypoxanthine. Also catalyzes the phosphorolysis of S-methyl-5'-thioadenosine into adenine and S-methyl-5-thio-alpha-D-ribose 1-phosphate. Also has adenosine deaminase activity.</text>
</comment>
<evidence type="ECO:0000256" key="9">
    <source>
        <dbReference type="ARBA" id="ARBA00047989"/>
    </source>
</evidence>
<dbReference type="GO" id="GO:0017061">
    <property type="term" value="F:S-methyl-5-thioadenosine phosphorylase activity"/>
    <property type="evidence" value="ECO:0007669"/>
    <property type="project" value="UniProtKB-EC"/>
</dbReference>
<evidence type="ECO:0000256" key="4">
    <source>
        <dbReference type="ARBA" id="ARBA00007353"/>
    </source>
</evidence>
<evidence type="ECO:0000256" key="2">
    <source>
        <dbReference type="ARBA" id="ARBA00001947"/>
    </source>
</evidence>
<dbReference type="EMBL" id="CP041372">
    <property type="protein sequence ID" value="QKS70688.1"/>
    <property type="molecule type" value="Genomic_DNA"/>
</dbReference>
<dbReference type="Gene3D" id="3.60.140.10">
    <property type="entry name" value="CNF1/YfiH-like putative cysteine hydrolases"/>
    <property type="match status" value="1"/>
</dbReference>
<evidence type="ECO:0000256" key="8">
    <source>
        <dbReference type="ARBA" id="ARBA00022833"/>
    </source>
</evidence>
<keyword evidence="14" id="KW-1185">Reference proteome</keyword>
<evidence type="ECO:0000256" key="3">
    <source>
        <dbReference type="ARBA" id="ARBA00003215"/>
    </source>
</evidence>
<evidence type="ECO:0000256" key="6">
    <source>
        <dbReference type="ARBA" id="ARBA00022723"/>
    </source>
</evidence>
<dbReference type="Proteomes" id="UP000318138">
    <property type="component" value="Chromosome"/>
</dbReference>
<evidence type="ECO:0000256" key="12">
    <source>
        <dbReference type="RuleBase" id="RU361274"/>
    </source>
</evidence>
<comment type="catalytic activity">
    <reaction evidence="9">
        <text>adenosine + H2O + H(+) = inosine + NH4(+)</text>
        <dbReference type="Rhea" id="RHEA:24408"/>
        <dbReference type="ChEBI" id="CHEBI:15377"/>
        <dbReference type="ChEBI" id="CHEBI:15378"/>
        <dbReference type="ChEBI" id="CHEBI:16335"/>
        <dbReference type="ChEBI" id="CHEBI:17596"/>
        <dbReference type="ChEBI" id="CHEBI:28938"/>
        <dbReference type="EC" id="3.5.4.4"/>
    </reaction>
    <physiologicalReaction direction="left-to-right" evidence="9">
        <dbReference type="Rhea" id="RHEA:24409"/>
    </physiologicalReaction>
</comment>
<evidence type="ECO:0000256" key="10">
    <source>
        <dbReference type="ARBA" id="ARBA00048968"/>
    </source>
</evidence>
<name>A0A859FCW9_9BACI</name>
<evidence type="ECO:0000313" key="14">
    <source>
        <dbReference type="Proteomes" id="UP000318138"/>
    </source>
</evidence>
<sequence>MSELFLHTHENYLTIPGWEDLQTGFTTRNGGVGTGDFSTQNVGLHVHDPDAGENRSRLAEILSVPIERFVGADQTHQDQIVKVSQALAGKGSLQYDTSIKRTDGLYTKEKNVLLTLCFADCIPLYFRGPDNLLGVAHAGWRSTALHIGGKMVRLWQDVEGADLHEVHAVIGPGIGPCCYTVDDHVMTQLGEVLQASSDTYSTETSKGQYALDLQEANRLLLIQEGIPEENIRVSSYCTSCESDLFFSHRRDNGKTGRMMSFIGRFE</sequence>
<accession>A0A859FCW9</accession>
<dbReference type="AlphaFoldDB" id="A0A859FCW9"/>
<dbReference type="CDD" id="cd16833">
    <property type="entry name" value="YfiH"/>
    <property type="match status" value="1"/>
</dbReference>
<keyword evidence="8" id="KW-0862">Zinc</keyword>
<dbReference type="InterPro" id="IPR003730">
    <property type="entry name" value="Cu_polyphenol_OxRdtase"/>
</dbReference>
<dbReference type="PANTHER" id="PTHR30616:SF2">
    <property type="entry name" value="PURINE NUCLEOSIDE PHOSPHORYLASE LACC1"/>
    <property type="match status" value="1"/>
</dbReference>
<dbReference type="Pfam" id="PF02578">
    <property type="entry name" value="Cu-oxidase_4"/>
    <property type="match status" value="1"/>
</dbReference>
<comment type="catalytic activity">
    <reaction evidence="11">
        <text>S-methyl-5'-thioadenosine + phosphate = 5-(methylsulfanyl)-alpha-D-ribose 1-phosphate + adenine</text>
        <dbReference type="Rhea" id="RHEA:11852"/>
        <dbReference type="ChEBI" id="CHEBI:16708"/>
        <dbReference type="ChEBI" id="CHEBI:17509"/>
        <dbReference type="ChEBI" id="CHEBI:43474"/>
        <dbReference type="ChEBI" id="CHEBI:58533"/>
        <dbReference type="EC" id="2.4.2.28"/>
    </reaction>
    <physiologicalReaction direction="left-to-right" evidence="11">
        <dbReference type="Rhea" id="RHEA:11853"/>
    </physiologicalReaction>
</comment>
<keyword evidence="7" id="KW-0378">Hydrolase</keyword>
<evidence type="ECO:0000256" key="11">
    <source>
        <dbReference type="ARBA" id="ARBA00049893"/>
    </source>
</evidence>
<comment type="similarity">
    <text evidence="4 12">Belongs to the purine nucleoside phosphorylase YfiH/LACC1 family.</text>
</comment>
<evidence type="ECO:0000313" key="13">
    <source>
        <dbReference type="EMBL" id="QKS70688.1"/>
    </source>
</evidence>
<dbReference type="NCBIfam" id="TIGR00726">
    <property type="entry name" value="peptidoglycan editing factor PgeF"/>
    <property type="match status" value="1"/>
</dbReference>
<dbReference type="GO" id="GO:0005507">
    <property type="term" value="F:copper ion binding"/>
    <property type="evidence" value="ECO:0007669"/>
    <property type="project" value="TreeGrafter"/>
</dbReference>
<proteinExistence type="inferred from homology"/>
<dbReference type="KEGG" id="psua:FLK61_28530"/>
<comment type="cofactor">
    <cofactor evidence="2">
        <name>Zn(2+)</name>
        <dbReference type="ChEBI" id="CHEBI:29105"/>
    </cofactor>
</comment>
<dbReference type="InterPro" id="IPR038371">
    <property type="entry name" value="Cu_polyphenol_OxRdtase_sf"/>
</dbReference>
<comment type="catalytic activity">
    <reaction evidence="10">
        <text>adenosine + phosphate = alpha-D-ribose 1-phosphate + adenine</text>
        <dbReference type="Rhea" id="RHEA:27642"/>
        <dbReference type="ChEBI" id="CHEBI:16335"/>
        <dbReference type="ChEBI" id="CHEBI:16708"/>
        <dbReference type="ChEBI" id="CHEBI:43474"/>
        <dbReference type="ChEBI" id="CHEBI:57720"/>
        <dbReference type="EC" id="2.4.2.1"/>
    </reaction>
    <physiologicalReaction direction="left-to-right" evidence="10">
        <dbReference type="Rhea" id="RHEA:27643"/>
    </physiologicalReaction>
</comment>
<organism evidence="13 14">
    <name type="scientific">Paenalkalicoccus suaedae</name>
    <dbReference type="NCBI Taxonomy" id="2592382"/>
    <lineage>
        <taxon>Bacteria</taxon>
        <taxon>Bacillati</taxon>
        <taxon>Bacillota</taxon>
        <taxon>Bacilli</taxon>
        <taxon>Bacillales</taxon>
        <taxon>Bacillaceae</taxon>
        <taxon>Paenalkalicoccus</taxon>
    </lineage>
</organism>
<protein>
    <recommendedName>
        <fullName evidence="12">Purine nucleoside phosphorylase</fullName>
    </recommendedName>
</protein>
<comment type="catalytic activity">
    <reaction evidence="1">
        <text>inosine + phosphate = alpha-D-ribose 1-phosphate + hypoxanthine</text>
        <dbReference type="Rhea" id="RHEA:27646"/>
        <dbReference type="ChEBI" id="CHEBI:17368"/>
        <dbReference type="ChEBI" id="CHEBI:17596"/>
        <dbReference type="ChEBI" id="CHEBI:43474"/>
        <dbReference type="ChEBI" id="CHEBI:57720"/>
        <dbReference type="EC" id="2.4.2.1"/>
    </reaction>
    <physiologicalReaction direction="left-to-right" evidence="1">
        <dbReference type="Rhea" id="RHEA:27647"/>
    </physiologicalReaction>
</comment>
<dbReference type="PANTHER" id="PTHR30616">
    <property type="entry name" value="UNCHARACTERIZED PROTEIN YFIH"/>
    <property type="match status" value="1"/>
</dbReference>
<dbReference type="GO" id="GO:0016787">
    <property type="term" value="F:hydrolase activity"/>
    <property type="evidence" value="ECO:0007669"/>
    <property type="project" value="UniProtKB-KW"/>
</dbReference>
<dbReference type="InterPro" id="IPR011324">
    <property type="entry name" value="Cytotoxic_necrot_fac-like_cat"/>
</dbReference>
<keyword evidence="5" id="KW-0808">Transferase</keyword>
<gene>
    <name evidence="13" type="primary">pgeF</name>
    <name evidence="13" type="ORF">FLK61_28530</name>
</gene>